<comment type="caution">
    <text evidence="3">The sequence shown here is derived from an EMBL/GenBank/DDBJ whole genome shotgun (WGS) entry which is preliminary data.</text>
</comment>
<gene>
    <name evidence="3" type="ORF">VKT23_016899</name>
</gene>
<dbReference type="Proteomes" id="UP001498398">
    <property type="component" value="Unassembled WGS sequence"/>
</dbReference>
<keyword evidence="2" id="KW-1133">Transmembrane helix</keyword>
<feature type="compositionally biased region" description="Low complexity" evidence="1">
    <location>
        <begin position="164"/>
        <end position="180"/>
    </location>
</feature>
<evidence type="ECO:0000256" key="1">
    <source>
        <dbReference type="SAM" id="MobiDB-lite"/>
    </source>
</evidence>
<evidence type="ECO:0000313" key="3">
    <source>
        <dbReference type="EMBL" id="KAK7440821.1"/>
    </source>
</evidence>
<keyword evidence="2" id="KW-0812">Transmembrane</keyword>
<dbReference type="EMBL" id="JBANRG010000066">
    <property type="protein sequence ID" value="KAK7440821.1"/>
    <property type="molecule type" value="Genomic_DNA"/>
</dbReference>
<accession>A0ABR1IWM6</accession>
<keyword evidence="4" id="KW-1185">Reference proteome</keyword>
<proteinExistence type="predicted"/>
<reference evidence="3 4" key="1">
    <citation type="submission" date="2024-01" db="EMBL/GenBank/DDBJ databases">
        <title>A draft genome for the cacao thread blight pathogen Marasmiellus scandens.</title>
        <authorList>
            <person name="Baruah I.K."/>
            <person name="Leung J."/>
            <person name="Bukari Y."/>
            <person name="Amoako-Attah I."/>
            <person name="Meinhardt L.W."/>
            <person name="Bailey B.A."/>
            <person name="Cohen S.P."/>
        </authorList>
    </citation>
    <scope>NUCLEOTIDE SEQUENCE [LARGE SCALE GENOMIC DNA]</scope>
    <source>
        <strain evidence="3 4">GH-19</strain>
    </source>
</reference>
<feature type="transmembrane region" description="Helical" evidence="2">
    <location>
        <begin position="28"/>
        <end position="54"/>
    </location>
</feature>
<feature type="region of interest" description="Disordered" evidence="1">
    <location>
        <begin position="62"/>
        <end position="191"/>
    </location>
</feature>
<organism evidence="3 4">
    <name type="scientific">Marasmiellus scandens</name>
    <dbReference type="NCBI Taxonomy" id="2682957"/>
    <lineage>
        <taxon>Eukaryota</taxon>
        <taxon>Fungi</taxon>
        <taxon>Dikarya</taxon>
        <taxon>Basidiomycota</taxon>
        <taxon>Agaricomycotina</taxon>
        <taxon>Agaricomycetes</taxon>
        <taxon>Agaricomycetidae</taxon>
        <taxon>Agaricales</taxon>
        <taxon>Marasmiineae</taxon>
        <taxon>Omphalotaceae</taxon>
        <taxon>Marasmiellus</taxon>
    </lineage>
</organism>
<keyword evidence="2" id="KW-0472">Membrane</keyword>
<feature type="compositionally biased region" description="Basic and acidic residues" evidence="1">
    <location>
        <begin position="82"/>
        <end position="101"/>
    </location>
</feature>
<protein>
    <submittedName>
        <fullName evidence="3">Uncharacterized protein</fullName>
    </submittedName>
</protein>
<feature type="compositionally biased region" description="Low complexity" evidence="1">
    <location>
        <begin position="137"/>
        <end position="147"/>
    </location>
</feature>
<evidence type="ECO:0000256" key="2">
    <source>
        <dbReference type="SAM" id="Phobius"/>
    </source>
</evidence>
<name>A0ABR1IWM6_9AGAR</name>
<sequence>MNSRDLLAENIAQNLQTVSTILTALNPLILIVPVLIVIVTTVAALTITVIEMFINYSRHDSRSRSHSRFDSSLQTPSRKSRRYSDSKDHHYSDRTPSKDYDVDLLDPQDSPAITGSPDSHSYRNTSLYEDKGSLIHSPPSSTVTSSTINKESSRIRKANSHAYSSSEDGVSLGSSSRSNSPADLAPEPENLEESDAFILESPVSEERSLLSRIDRPLVERLRLGTMTEQLSSSAFLSFISPNYSAEEFYYRMNRECEPIMPSIRLCLVGKIPHPDASLASFVVKFFDANEASRALSYFSSITSEFLYPAVSSLSVWWSVVNKTKEGPDHDARYDKFLRKDERNKSFSSLGDRLTSSATASLKDRLERYEDEVLLNENTLLLRLEGSLAIRMINQPISPKEEFEYRLSENKISVRGRGQNSKKRNRAGRRIQQWREEYGEYS</sequence>
<feature type="compositionally biased region" description="Polar residues" evidence="1">
    <location>
        <begin position="111"/>
        <end position="127"/>
    </location>
</feature>
<evidence type="ECO:0000313" key="4">
    <source>
        <dbReference type="Proteomes" id="UP001498398"/>
    </source>
</evidence>